<dbReference type="SUPFAM" id="SSF52343">
    <property type="entry name" value="Ferredoxin reductase-like, C-terminal NADP-linked domain"/>
    <property type="match status" value="1"/>
</dbReference>
<feature type="non-terminal residue" evidence="2">
    <location>
        <position position="147"/>
    </location>
</feature>
<protein>
    <submittedName>
        <fullName evidence="2">NO-inducible flavohemoprotein</fullName>
        <ecNumber evidence="2">1.14.12.17</ecNumber>
    </submittedName>
</protein>
<dbReference type="Pfam" id="PF00970">
    <property type="entry name" value="FAD_binding_6"/>
    <property type="match status" value="1"/>
</dbReference>
<proteinExistence type="predicted"/>
<name>A0A8I1WCF6_PLESH</name>
<dbReference type="InterPro" id="IPR017927">
    <property type="entry name" value="FAD-bd_FR_type"/>
</dbReference>
<sequence>VVDYRPGEYVGIYLQRESLTYREIRQYSLSAAPDGRDYRIAVKREQGGVVSNYLHDQAQEGDCIDVAPPYGDFFLPAQSDTPGCLLSAVVGHTPMLRMLQHLAARGHQQPVHRLHAAENGSQLAFHDGSRSLFHANGRYHHLRYREP</sequence>
<reference evidence="2" key="1">
    <citation type="submission" date="2021-03" db="EMBL/GenBank/DDBJ databases">
        <title>Plesiomonas shigelloides zfcc0051, isolated from zebrafish feces.</title>
        <authorList>
            <person name="Vanderhoek Z."/>
            <person name="Gaulke C."/>
        </authorList>
    </citation>
    <scope>NUCLEOTIDE SEQUENCE</scope>
    <source>
        <strain evidence="2">Zfcc0051</strain>
    </source>
</reference>
<dbReference type="Gene3D" id="3.40.50.80">
    <property type="entry name" value="Nucleotide-binding domain of ferredoxin-NADP reductase (FNR) module"/>
    <property type="match status" value="1"/>
</dbReference>
<dbReference type="EMBL" id="JAFNAA010000387">
    <property type="protein sequence ID" value="MBO1110165.1"/>
    <property type="molecule type" value="Genomic_DNA"/>
</dbReference>
<dbReference type="PROSITE" id="PS51384">
    <property type="entry name" value="FAD_FR"/>
    <property type="match status" value="1"/>
</dbReference>
<dbReference type="SUPFAM" id="SSF63380">
    <property type="entry name" value="Riboflavin synthase domain-like"/>
    <property type="match status" value="1"/>
</dbReference>
<feature type="domain" description="FAD-binding FR-type" evidence="1">
    <location>
        <begin position="1"/>
        <end position="76"/>
    </location>
</feature>
<dbReference type="AlphaFoldDB" id="A0A8I1WCF6"/>
<feature type="non-terminal residue" evidence="2">
    <location>
        <position position="1"/>
    </location>
</feature>
<dbReference type="InterPro" id="IPR017938">
    <property type="entry name" value="Riboflavin_synthase-like_b-brl"/>
</dbReference>
<dbReference type="EC" id="1.14.12.17" evidence="2"/>
<gene>
    <name evidence="2" type="ORF">J2R62_18835</name>
</gene>
<dbReference type="PANTHER" id="PTHR47354">
    <property type="entry name" value="NADH OXIDOREDUCTASE HCR"/>
    <property type="match status" value="1"/>
</dbReference>
<organism evidence="2 3">
    <name type="scientific">Plesiomonas shigelloides</name>
    <name type="common">Aeromonas shigelloides</name>
    <dbReference type="NCBI Taxonomy" id="703"/>
    <lineage>
        <taxon>Bacteria</taxon>
        <taxon>Pseudomonadati</taxon>
        <taxon>Pseudomonadota</taxon>
        <taxon>Gammaproteobacteria</taxon>
        <taxon>Enterobacterales</taxon>
        <taxon>Enterobacteriaceae</taxon>
        <taxon>Plesiomonas</taxon>
    </lineage>
</organism>
<dbReference type="PANTHER" id="PTHR47354:SF5">
    <property type="entry name" value="PROTEIN RFBI"/>
    <property type="match status" value="1"/>
</dbReference>
<dbReference type="InterPro" id="IPR039261">
    <property type="entry name" value="FNR_nucleotide-bd"/>
</dbReference>
<dbReference type="GO" id="GO:0008941">
    <property type="term" value="F:nitric oxide dioxygenase NAD(P)H activity"/>
    <property type="evidence" value="ECO:0007669"/>
    <property type="project" value="UniProtKB-EC"/>
</dbReference>
<evidence type="ECO:0000313" key="2">
    <source>
        <dbReference type="EMBL" id="MBO1110165.1"/>
    </source>
</evidence>
<dbReference type="InterPro" id="IPR008333">
    <property type="entry name" value="Cbr1-like_FAD-bd_dom"/>
</dbReference>
<comment type="caution">
    <text evidence="2">The sequence shown here is derived from an EMBL/GenBank/DDBJ whole genome shotgun (WGS) entry which is preliminary data.</text>
</comment>
<dbReference type="RefSeq" id="WP_230407506.1">
    <property type="nucleotide sequence ID" value="NZ_JAFNAA010000387.1"/>
</dbReference>
<dbReference type="Gene3D" id="2.40.30.10">
    <property type="entry name" value="Translation factors"/>
    <property type="match status" value="1"/>
</dbReference>
<dbReference type="InterPro" id="IPR050415">
    <property type="entry name" value="MRET"/>
</dbReference>
<evidence type="ECO:0000313" key="3">
    <source>
        <dbReference type="Proteomes" id="UP000664658"/>
    </source>
</evidence>
<keyword evidence="2" id="KW-0560">Oxidoreductase</keyword>
<evidence type="ECO:0000259" key="1">
    <source>
        <dbReference type="PROSITE" id="PS51384"/>
    </source>
</evidence>
<dbReference type="Proteomes" id="UP000664658">
    <property type="component" value="Unassembled WGS sequence"/>
</dbReference>
<accession>A0A8I1WCF6</accession>